<feature type="region of interest" description="Disordered" evidence="1">
    <location>
        <begin position="284"/>
        <end position="337"/>
    </location>
</feature>
<reference evidence="2" key="1">
    <citation type="submission" date="2020-02" db="EMBL/GenBank/DDBJ databases">
        <authorList>
            <person name="Meier V. D."/>
        </authorList>
    </citation>
    <scope>NUCLEOTIDE SEQUENCE</scope>
    <source>
        <strain evidence="2">AVDCRST_MAG91</strain>
    </source>
</reference>
<evidence type="ECO:0000313" key="2">
    <source>
        <dbReference type="EMBL" id="CAA9519975.1"/>
    </source>
</evidence>
<gene>
    <name evidence="2" type="ORF">AVDCRST_MAG91-2134</name>
</gene>
<proteinExistence type="predicted"/>
<feature type="compositionally biased region" description="Basic residues" evidence="1">
    <location>
        <begin position="284"/>
        <end position="304"/>
    </location>
</feature>
<accession>A0A6J4TCA9</accession>
<protein>
    <submittedName>
        <fullName evidence="2">Uncharacterized protein</fullName>
    </submittedName>
</protein>
<feature type="compositionally biased region" description="Basic and acidic residues" evidence="1">
    <location>
        <begin position="317"/>
        <end position="327"/>
    </location>
</feature>
<name>A0A6J4TCA9_9SPHN</name>
<dbReference type="AlphaFoldDB" id="A0A6J4TCA9"/>
<organism evidence="2">
    <name type="scientific">uncultured Sphingomonadaceae bacterium</name>
    <dbReference type="NCBI Taxonomy" id="169976"/>
    <lineage>
        <taxon>Bacteria</taxon>
        <taxon>Pseudomonadati</taxon>
        <taxon>Pseudomonadota</taxon>
        <taxon>Alphaproteobacteria</taxon>
        <taxon>Sphingomonadales</taxon>
        <taxon>Sphingomonadaceae</taxon>
        <taxon>environmental samples</taxon>
    </lineage>
</organism>
<sequence>MFHRDEPPGPSRILQAGEAEVVLRHQHLPLEHRRLEHRRQTLRQPDRVVLPQRGPVGGVQGVGELVRQHLPHLLGDQQLRLVVVEPAHAGDADDLRVVGRRRHHDGHVLVGLVVEELRPLALGLRLKAAFHGGQGFDVDVGGEDQLVGLVHLVQVAVAELPAEGREHPLGRPALVHRLVGQKLPVARERAQGGQVRIADEVGEIGPAGVGGLFQVGDRRVGPALERVEAGEVVEVDDAARVEGDGLQEQPLGRVELLLVHQLDRAAGQLLDALGIGGRQRARLGSRGARCGRRTRSRRGRRRSGDHRGASDEEYDQPTERVGDEGVLRHRGSYAGTD</sequence>
<dbReference type="EMBL" id="CADCVX010000392">
    <property type="protein sequence ID" value="CAA9519975.1"/>
    <property type="molecule type" value="Genomic_DNA"/>
</dbReference>
<evidence type="ECO:0000256" key="1">
    <source>
        <dbReference type="SAM" id="MobiDB-lite"/>
    </source>
</evidence>